<evidence type="ECO:0000313" key="2">
    <source>
        <dbReference type="Proteomes" id="UP000598032"/>
    </source>
</evidence>
<organism evidence="1 2">
    <name type="scientific">Paraburkholderia metrosideri</name>
    <dbReference type="NCBI Taxonomy" id="580937"/>
    <lineage>
        <taxon>Bacteria</taxon>
        <taxon>Pseudomonadati</taxon>
        <taxon>Pseudomonadota</taxon>
        <taxon>Betaproteobacteria</taxon>
        <taxon>Burkholderiales</taxon>
        <taxon>Burkholderiaceae</taxon>
        <taxon>Paraburkholderia</taxon>
    </lineage>
</organism>
<evidence type="ECO:0000313" key="1">
    <source>
        <dbReference type="EMBL" id="CAD6554728.1"/>
    </source>
</evidence>
<accession>A0ABM8P2M2</accession>
<proteinExistence type="predicted"/>
<dbReference type="Proteomes" id="UP000598032">
    <property type="component" value="Unassembled WGS sequence"/>
</dbReference>
<sequence>MIVAVHAAARRIAKLRSMAPVARRGNPQDLADRLDPEGVAMLIDEGLQDFRRRSSSAWAKNALASFRISFRTKACIEIMPPIHRLPSGP</sequence>
<name>A0ABM8P2M2_9BURK</name>
<protein>
    <submittedName>
        <fullName evidence="1">Uncharacterized protein</fullName>
    </submittedName>
</protein>
<keyword evidence="2" id="KW-1185">Reference proteome</keyword>
<comment type="caution">
    <text evidence="1">The sequence shown here is derived from an EMBL/GenBank/DDBJ whole genome shotgun (WGS) entry which is preliminary data.</text>
</comment>
<dbReference type="EMBL" id="CAJHCP010000014">
    <property type="protein sequence ID" value="CAD6554728.1"/>
    <property type="molecule type" value="Genomic_DNA"/>
</dbReference>
<reference evidence="1 2" key="1">
    <citation type="submission" date="2020-10" db="EMBL/GenBank/DDBJ databases">
        <authorList>
            <person name="Peeters C."/>
        </authorList>
    </citation>
    <scope>NUCLEOTIDE SEQUENCE [LARGE SCALE GENOMIC DNA]</scope>
    <source>
        <strain evidence="1 2">LMG 28140</strain>
    </source>
</reference>
<gene>
    <name evidence="1" type="ORF">LMG28140_05520</name>
</gene>